<accession>A0A8J4TFE8</accession>
<keyword evidence="2" id="KW-1185">Reference proteome</keyword>
<gene>
    <name evidence="1" type="ORF">DAT39_020306</name>
</gene>
<feature type="non-terminal residue" evidence="1">
    <location>
        <position position="91"/>
    </location>
</feature>
<protein>
    <submittedName>
        <fullName evidence="1">Interferon-induced protein 44-like</fullName>
    </submittedName>
</protein>
<dbReference type="EMBL" id="QNUK01000739">
    <property type="protein sequence ID" value="KAF5889999.1"/>
    <property type="molecule type" value="Genomic_DNA"/>
</dbReference>
<comment type="caution">
    <text evidence="1">The sequence shown here is derived from an EMBL/GenBank/DDBJ whole genome shotgun (WGS) entry which is preliminary data.</text>
</comment>
<dbReference type="AlphaFoldDB" id="A0A8J4TFE8"/>
<dbReference type="Proteomes" id="UP000727407">
    <property type="component" value="Unassembled WGS sequence"/>
</dbReference>
<evidence type="ECO:0000313" key="1">
    <source>
        <dbReference type="EMBL" id="KAF5889999.1"/>
    </source>
</evidence>
<evidence type="ECO:0000313" key="2">
    <source>
        <dbReference type="Proteomes" id="UP000727407"/>
    </source>
</evidence>
<dbReference type="SUPFAM" id="SSF52540">
    <property type="entry name" value="P-loop containing nucleoside triphosphate hydrolases"/>
    <property type="match status" value="1"/>
</dbReference>
<organism evidence="1 2">
    <name type="scientific">Clarias magur</name>
    <name type="common">Asian catfish</name>
    <name type="synonym">Macropteronotus magur</name>
    <dbReference type="NCBI Taxonomy" id="1594786"/>
    <lineage>
        <taxon>Eukaryota</taxon>
        <taxon>Metazoa</taxon>
        <taxon>Chordata</taxon>
        <taxon>Craniata</taxon>
        <taxon>Vertebrata</taxon>
        <taxon>Euteleostomi</taxon>
        <taxon>Actinopterygii</taxon>
        <taxon>Neopterygii</taxon>
        <taxon>Teleostei</taxon>
        <taxon>Ostariophysi</taxon>
        <taxon>Siluriformes</taxon>
        <taxon>Clariidae</taxon>
        <taxon>Clarias</taxon>
    </lineage>
</organism>
<dbReference type="InterPro" id="IPR027417">
    <property type="entry name" value="P-loop_NTPase"/>
</dbReference>
<reference evidence="1" key="1">
    <citation type="submission" date="2020-07" db="EMBL/GenBank/DDBJ databases">
        <title>Clarias magur genome sequencing, assembly and annotation.</title>
        <authorList>
            <person name="Kushwaha B."/>
            <person name="Kumar R."/>
            <person name="Das P."/>
            <person name="Joshi C.G."/>
            <person name="Kumar D."/>
            <person name="Nagpure N.S."/>
            <person name="Pandey M."/>
            <person name="Agarwal S."/>
            <person name="Srivastava S."/>
            <person name="Singh M."/>
            <person name="Sahoo L."/>
            <person name="Jayasankar P."/>
            <person name="Meher P.K."/>
            <person name="Koringa P.G."/>
            <person name="Iquebal M.A."/>
            <person name="Das S.P."/>
            <person name="Bit A."/>
            <person name="Patnaik S."/>
            <person name="Patel N."/>
            <person name="Shah T.M."/>
            <person name="Hinsu A."/>
            <person name="Jena J.K."/>
        </authorList>
    </citation>
    <scope>NUCLEOTIDE SEQUENCE</scope>
    <source>
        <strain evidence="1">CIFAMagur01</strain>
        <tissue evidence="1">Testis</tissue>
    </source>
</reference>
<sequence length="91" mass="10146">MLGTFTTFILTKNSSLLSFPFASNREKHEIEQKLRNFKINNQNVPYVRLLLVGEVGVGKSSFVNSVNNAFQGRITCEALTATGSERSFTKT</sequence>
<proteinExistence type="predicted"/>
<dbReference type="Gene3D" id="3.40.50.300">
    <property type="entry name" value="P-loop containing nucleotide triphosphate hydrolases"/>
    <property type="match status" value="1"/>
</dbReference>
<name>A0A8J4TFE8_CLAMG</name>
<dbReference type="OrthoDB" id="25620at2759"/>